<protein>
    <submittedName>
        <fullName evidence="1">Uncharacterized protein</fullName>
    </submittedName>
</protein>
<reference evidence="1" key="1">
    <citation type="journal article" date="2020" name="Stud. Mycol.">
        <title>101 Dothideomycetes genomes: a test case for predicting lifestyles and emergence of pathogens.</title>
        <authorList>
            <person name="Haridas S."/>
            <person name="Albert R."/>
            <person name="Binder M."/>
            <person name="Bloem J."/>
            <person name="Labutti K."/>
            <person name="Salamov A."/>
            <person name="Andreopoulos B."/>
            <person name="Baker S."/>
            <person name="Barry K."/>
            <person name="Bills G."/>
            <person name="Bluhm B."/>
            <person name="Cannon C."/>
            <person name="Castanera R."/>
            <person name="Culley D."/>
            <person name="Daum C."/>
            <person name="Ezra D."/>
            <person name="Gonzalez J."/>
            <person name="Henrissat B."/>
            <person name="Kuo A."/>
            <person name="Liang C."/>
            <person name="Lipzen A."/>
            <person name="Lutzoni F."/>
            <person name="Magnuson J."/>
            <person name="Mondo S."/>
            <person name="Nolan M."/>
            <person name="Ohm R."/>
            <person name="Pangilinan J."/>
            <person name="Park H.-J."/>
            <person name="Ramirez L."/>
            <person name="Alfaro M."/>
            <person name="Sun H."/>
            <person name="Tritt A."/>
            <person name="Yoshinaga Y."/>
            <person name="Zwiers L.-H."/>
            <person name="Turgeon B."/>
            <person name="Goodwin S."/>
            <person name="Spatafora J."/>
            <person name="Crous P."/>
            <person name="Grigoriev I."/>
        </authorList>
    </citation>
    <scope>NUCLEOTIDE SEQUENCE</scope>
    <source>
        <strain evidence="1">ATCC 200398</strain>
    </source>
</reference>
<dbReference type="Proteomes" id="UP000799755">
    <property type="component" value="Unassembled WGS sequence"/>
</dbReference>
<evidence type="ECO:0000313" key="2">
    <source>
        <dbReference type="Proteomes" id="UP000799755"/>
    </source>
</evidence>
<keyword evidence="2" id="KW-1185">Reference proteome</keyword>
<evidence type="ECO:0000313" key="1">
    <source>
        <dbReference type="EMBL" id="KAF2473894.1"/>
    </source>
</evidence>
<comment type="caution">
    <text evidence="1">The sequence shown here is derived from an EMBL/GenBank/DDBJ whole genome shotgun (WGS) entry which is preliminary data.</text>
</comment>
<organism evidence="1 2">
    <name type="scientific">Lindgomyces ingoldianus</name>
    <dbReference type="NCBI Taxonomy" id="673940"/>
    <lineage>
        <taxon>Eukaryota</taxon>
        <taxon>Fungi</taxon>
        <taxon>Dikarya</taxon>
        <taxon>Ascomycota</taxon>
        <taxon>Pezizomycotina</taxon>
        <taxon>Dothideomycetes</taxon>
        <taxon>Pleosporomycetidae</taxon>
        <taxon>Pleosporales</taxon>
        <taxon>Lindgomycetaceae</taxon>
        <taxon>Lindgomyces</taxon>
    </lineage>
</organism>
<dbReference type="EMBL" id="MU003499">
    <property type="protein sequence ID" value="KAF2473894.1"/>
    <property type="molecule type" value="Genomic_DNA"/>
</dbReference>
<sequence length="402" mass="46286">MVFLRDVSDRFWSYVSPRKTQQRREKPFKVPALPQPVKTPHAIKKEERRTESMSPTTRVKSWHVKTPGSSASTDEADRLPSPTSLERPYTDFEGDTLIDDMVEAIDDQEAFDANEETFVVDEAKYMDEQKAYDADTERQRRDKQGRELRAVGWTEDAVFLFQKLGMRGFEPLMPKEWMNDFIMLPTNLFTPNMDKAFIKPTFGRDYHAQKALKELFELGGRARDAILQKVEIRTAEDHLRRAVRKYNKWAVKDGGLENIWHSLSLFDIVSLSKDTSPAILQEKMLHKLAKLAALWRDAFRARSTQPASESEDLETNCRDSQDLPTLYGIIASHTIMAIVSYDAMAANPSLRTVAIFDFGQEDYDVWNSLAIAIMVIHCRNRMRELQEFLPEPEAKAESDPDV</sequence>
<gene>
    <name evidence="1" type="ORF">BDR25DRAFT_256894</name>
</gene>
<proteinExistence type="predicted"/>
<name>A0ACB6R3R4_9PLEO</name>
<accession>A0ACB6R3R4</accession>